<name>A0A0D5XY74_9PSED</name>
<sequence length="48" mass="5188">MSCVAPHTALLDCTSRHCLAFWTSDPCGGRWRSSIPFEKGSSGPAHII</sequence>
<dbReference type="EMBL" id="CP011110">
    <property type="protein sequence ID" value="AKA24048.1"/>
    <property type="molecule type" value="Genomic_DNA"/>
</dbReference>
<evidence type="ECO:0000313" key="2">
    <source>
        <dbReference type="Proteomes" id="UP000032748"/>
    </source>
</evidence>
<reference evidence="1 2" key="1">
    <citation type="journal article" date="2015" name="Mol. Plant Microbe Interact.">
        <title>Comparative Genomic Analysis of Pseudomonas chlororaphis PCL1606 Reveals New Insight into Antifungal Compounds Involved in Biocontrol.</title>
        <authorList>
            <person name="Calderon C.E."/>
            <person name="Ramos C."/>
            <person name="de Vicente A."/>
            <person name="Cazorla F.M."/>
        </authorList>
    </citation>
    <scope>NUCLEOTIDE SEQUENCE [LARGE SCALE GENOMIC DNA]</scope>
    <source>
        <strain evidence="1 2">PCL1606</strain>
    </source>
</reference>
<evidence type="ECO:0000313" key="1">
    <source>
        <dbReference type="EMBL" id="AKA24048.1"/>
    </source>
</evidence>
<dbReference type="Proteomes" id="UP000032748">
    <property type="component" value="Chromosome"/>
</dbReference>
<organism evidence="1 2">
    <name type="scientific">Pseudomonas chlororaphis</name>
    <dbReference type="NCBI Taxonomy" id="587753"/>
    <lineage>
        <taxon>Bacteria</taxon>
        <taxon>Pseudomonadati</taxon>
        <taxon>Pseudomonadota</taxon>
        <taxon>Gammaproteobacteria</taxon>
        <taxon>Pseudomonadales</taxon>
        <taxon>Pseudomonadaceae</taxon>
        <taxon>Pseudomonas</taxon>
    </lineage>
</organism>
<dbReference type="AlphaFoldDB" id="A0A0D5XY74"/>
<dbReference type="KEGG" id="pcz:PCL1606_25980"/>
<protein>
    <submittedName>
        <fullName evidence="1">Uncharacterized protein</fullName>
    </submittedName>
</protein>
<accession>A0A0D5XY74</accession>
<gene>
    <name evidence="1" type="ORF">PCL1606_25980</name>
</gene>
<proteinExistence type="predicted"/>